<comment type="caution">
    <text evidence="5">The sequence shown here is derived from an EMBL/GenBank/DDBJ whole genome shotgun (WGS) entry which is preliminary data.</text>
</comment>
<keyword evidence="2 5" id="KW-0012">Acyltransferase</keyword>
<accession>A0A852ZZR8</accession>
<name>A0A852ZZR8_9ACTN</name>
<evidence type="ECO:0000256" key="3">
    <source>
        <dbReference type="SAM" id="MobiDB-lite"/>
    </source>
</evidence>
<keyword evidence="6" id="KW-1185">Reference proteome</keyword>
<organism evidence="5 6">
    <name type="scientific">Allostreptomyces psammosilenae</name>
    <dbReference type="NCBI Taxonomy" id="1892865"/>
    <lineage>
        <taxon>Bacteria</taxon>
        <taxon>Bacillati</taxon>
        <taxon>Actinomycetota</taxon>
        <taxon>Actinomycetes</taxon>
        <taxon>Kitasatosporales</taxon>
        <taxon>Streptomycetaceae</taxon>
        <taxon>Allostreptomyces</taxon>
    </lineage>
</organism>
<dbReference type="InterPro" id="IPR016039">
    <property type="entry name" value="Thiolase-like"/>
</dbReference>
<dbReference type="GO" id="GO:0006633">
    <property type="term" value="P:fatty acid biosynthetic process"/>
    <property type="evidence" value="ECO:0007669"/>
    <property type="project" value="TreeGrafter"/>
</dbReference>
<dbReference type="InterPro" id="IPR000794">
    <property type="entry name" value="Beta-ketoacyl_synthase"/>
</dbReference>
<keyword evidence="1 5" id="KW-0808">Transferase</keyword>
<dbReference type="InterPro" id="IPR014030">
    <property type="entry name" value="Ketoacyl_synth_N"/>
</dbReference>
<gene>
    <name evidence="5" type="ORF">FHU37_001014</name>
</gene>
<protein>
    <submittedName>
        <fullName evidence="5">3-oxoacyl-[acyl-carrier-protein] synthase II</fullName>
        <ecNumber evidence="5">2.3.1.179</ecNumber>
    </submittedName>
</protein>
<evidence type="ECO:0000259" key="4">
    <source>
        <dbReference type="Pfam" id="PF00109"/>
    </source>
</evidence>
<proteinExistence type="predicted"/>
<dbReference type="Gene3D" id="3.40.47.10">
    <property type="match status" value="1"/>
</dbReference>
<reference evidence="5 6" key="1">
    <citation type="submission" date="2020-07" db="EMBL/GenBank/DDBJ databases">
        <title>Sequencing the genomes of 1000 actinobacteria strains.</title>
        <authorList>
            <person name="Klenk H.-P."/>
        </authorList>
    </citation>
    <scope>NUCLEOTIDE SEQUENCE [LARGE SCALE GENOMIC DNA]</scope>
    <source>
        <strain evidence="5 6">DSM 42178</strain>
    </source>
</reference>
<dbReference type="RefSeq" id="WP_179813035.1">
    <property type="nucleotide sequence ID" value="NZ_JACBZD010000001.1"/>
</dbReference>
<dbReference type="Proteomes" id="UP000567795">
    <property type="component" value="Unassembled WGS sequence"/>
</dbReference>
<feature type="region of interest" description="Disordered" evidence="3">
    <location>
        <begin position="39"/>
        <end position="59"/>
    </location>
</feature>
<evidence type="ECO:0000313" key="6">
    <source>
        <dbReference type="Proteomes" id="UP000567795"/>
    </source>
</evidence>
<evidence type="ECO:0000256" key="1">
    <source>
        <dbReference type="ARBA" id="ARBA00022679"/>
    </source>
</evidence>
<dbReference type="EC" id="2.3.1.179" evidence="5"/>
<dbReference type="PANTHER" id="PTHR11712:SF322">
    <property type="entry name" value="POLYKETIDE BETA-KETOACYL SYNTHASE 2-RELATED"/>
    <property type="match status" value="1"/>
</dbReference>
<dbReference type="PANTHER" id="PTHR11712">
    <property type="entry name" value="POLYKETIDE SYNTHASE-RELATED"/>
    <property type="match status" value="1"/>
</dbReference>
<dbReference type="GO" id="GO:0004315">
    <property type="term" value="F:3-oxoacyl-[acyl-carrier-protein] synthase activity"/>
    <property type="evidence" value="ECO:0007669"/>
    <property type="project" value="UniProtKB-EC"/>
</dbReference>
<feature type="domain" description="Beta-ketoacyl synthase-like N-terminal" evidence="4">
    <location>
        <begin position="10"/>
        <end position="237"/>
    </location>
</feature>
<sequence>MNGDAAPATVHLTGYGVVSAAGVGGKALLQSVLTRSLPHEADAEEERRILGGERPPGMRLLPVPDFDPGEHLGRKGLRHHSRTTTLGMTACQLALDSLPEPVPEAERPDTGVVLGTSTGSARAITEFFQDTYRQERPYLVSPSLFPGILLNHCASQFAMRHAFTGPNASLAGGRVSSLSALRYARGALVTGQARRLLAGGVEELSAQAAWAWHRAGGLGRGAALGEGGAAFVLERVEPAGDAPASSLAELLACEVGFRSVEEGPLAVADALAGCVRDALAAAGAAAGDVSTVAAGASGAGGGWPAVEARGRGRALAGGRPYVIRVEETLGETYSASGALQLAALLAHWDPSAPAGEGELGLVTSVGADGAVACAVLRRTAGHRN</sequence>
<dbReference type="SUPFAM" id="SSF53901">
    <property type="entry name" value="Thiolase-like"/>
    <property type="match status" value="2"/>
</dbReference>
<feature type="compositionally biased region" description="Basic and acidic residues" evidence="3">
    <location>
        <begin position="39"/>
        <end position="51"/>
    </location>
</feature>
<evidence type="ECO:0000313" key="5">
    <source>
        <dbReference type="EMBL" id="NYI04071.1"/>
    </source>
</evidence>
<dbReference type="Pfam" id="PF00109">
    <property type="entry name" value="ketoacyl-synt"/>
    <property type="match status" value="1"/>
</dbReference>
<dbReference type="AlphaFoldDB" id="A0A852ZZR8"/>
<dbReference type="EMBL" id="JACBZD010000001">
    <property type="protein sequence ID" value="NYI04071.1"/>
    <property type="molecule type" value="Genomic_DNA"/>
</dbReference>
<evidence type="ECO:0000256" key="2">
    <source>
        <dbReference type="ARBA" id="ARBA00023315"/>
    </source>
</evidence>